<feature type="transmembrane region" description="Helical" evidence="8">
    <location>
        <begin position="159"/>
        <end position="177"/>
    </location>
</feature>
<evidence type="ECO:0000256" key="3">
    <source>
        <dbReference type="ARBA" id="ARBA00022448"/>
    </source>
</evidence>
<dbReference type="EMBL" id="JAGGKX010000011">
    <property type="protein sequence ID" value="MBP1970208.1"/>
    <property type="molecule type" value="Genomic_DNA"/>
</dbReference>
<gene>
    <name evidence="9" type="ORF">J2Z83_002326</name>
</gene>
<evidence type="ECO:0000313" key="9">
    <source>
        <dbReference type="EMBL" id="MBP1970208.1"/>
    </source>
</evidence>
<evidence type="ECO:0000256" key="1">
    <source>
        <dbReference type="ARBA" id="ARBA00004651"/>
    </source>
</evidence>
<evidence type="ECO:0000256" key="4">
    <source>
        <dbReference type="ARBA" id="ARBA00022475"/>
    </source>
</evidence>
<keyword evidence="5 8" id="KW-0812">Transmembrane</keyword>
<comment type="function">
    <text evidence="8">Uptake of L-lactate across the membrane. Can also transport D-lactate and glycolate.</text>
</comment>
<dbReference type="PANTHER" id="PTHR30003">
    <property type="entry name" value="L-LACTATE PERMEASE"/>
    <property type="match status" value="1"/>
</dbReference>
<comment type="subcellular location">
    <subcellularLocation>
        <location evidence="1 8">Cell membrane</location>
        <topology evidence="1 8">Multi-pass membrane protein</topology>
    </subcellularLocation>
</comment>
<sequence length="535" mass="57889">MDNNLPVDLLHWSLAILPLVLLLLMLVVFKWSGGRSGWIAMAIATLIGFFMYEAPLDNLAVGFGKGLWEAFFILLVVWFALLLYHATDESGSFKVIREKIQDHSQNYLFIVLGFGWVFASFLQGVAGFGVPIAVVAPLLLGIGVKPVAAIIIPLIGHAWANMFGTLGVGWIATVNTVQIDNEALTLILTGILLWIPNIIGGLMICWLFARWKGIKEGFLAVIIISLIHGGGQLAIVAFNPELSTFIPAILAVGALFLLSKRKQYSEKSELEDETDILYDTDSKEEGKPDISLHKAFMPYYVLTGLSVVFLGIQPIQNFLDQFQFGFSFPAVETGYGFEMEAEDPYSPIAPLTHPGFYLLVSFIFAYFWYKYLGLSHKNTAKNIFSGMKENALGASLAITGFLTMTMIMENSGQTNVLALGIADVSPPAVYVALANVMGIIGAFMTSSNTSSNVLFAPLHGSVVNSMESLSMSLVIAAQSTGGAIGNVISPASIVLGTSTTNILGRESEVYKVTLTFVLIAGVLVSGVAVLMHYII</sequence>
<feature type="transmembrane region" description="Helical" evidence="8">
    <location>
        <begin position="348"/>
        <end position="369"/>
    </location>
</feature>
<proteinExistence type="inferred from homology"/>
<feature type="transmembrane region" description="Helical" evidence="8">
    <location>
        <begin position="512"/>
        <end position="534"/>
    </location>
</feature>
<feature type="transmembrane region" description="Helical" evidence="8">
    <location>
        <begin position="66"/>
        <end position="86"/>
    </location>
</feature>
<evidence type="ECO:0000256" key="6">
    <source>
        <dbReference type="ARBA" id="ARBA00022989"/>
    </source>
</evidence>
<keyword evidence="6 8" id="KW-1133">Transmembrane helix</keyword>
<protein>
    <recommendedName>
        <fullName evidence="8">L-lactate permease</fullName>
    </recommendedName>
</protein>
<feature type="transmembrane region" description="Helical" evidence="8">
    <location>
        <begin position="218"/>
        <end position="236"/>
    </location>
</feature>
<dbReference type="Proteomes" id="UP001519345">
    <property type="component" value="Unassembled WGS sequence"/>
</dbReference>
<dbReference type="RefSeq" id="WP_209463350.1">
    <property type="nucleotide sequence ID" value="NZ_CP110224.1"/>
</dbReference>
<feature type="transmembrane region" description="Helical" evidence="8">
    <location>
        <begin position="132"/>
        <end position="152"/>
    </location>
</feature>
<keyword evidence="4 8" id="KW-1003">Cell membrane</keyword>
<keyword evidence="10" id="KW-1185">Reference proteome</keyword>
<comment type="caution">
    <text evidence="9">The sequence shown here is derived from an EMBL/GenBank/DDBJ whole genome shotgun (WGS) entry which is preliminary data.</text>
</comment>
<evidence type="ECO:0000256" key="2">
    <source>
        <dbReference type="ARBA" id="ARBA00010100"/>
    </source>
</evidence>
<keyword evidence="7 8" id="KW-0472">Membrane</keyword>
<organism evidence="9 10">
    <name type="scientific">Virgibacillus natechei</name>
    <dbReference type="NCBI Taxonomy" id="1216297"/>
    <lineage>
        <taxon>Bacteria</taxon>
        <taxon>Bacillati</taxon>
        <taxon>Bacillota</taxon>
        <taxon>Bacilli</taxon>
        <taxon>Bacillales</taxon>
        <taxon>Bacillaceae</taxon>
        <taxon>Virgibacillus</taxon>
    </lineage>
</organism>
<evidence type="ECO:0000256" key="8">
    <source>
        <dbReference type="RuleBase" id="RU365092"/>
    </source>
</evidence>
<dbReference type="InterPro" id="IPR003804">
    <property type="entry name" value="Lactate_perm"/>
</dbReference>
<feature type="transmembrane region" description="Helical" evidence="8">
    <location>
        <begin position="107"/>
        <end position="126"/>
    </location>
</feature>
<comment type="similarity">
    <text evidence="2 8">Belongs to the lactate permease family.</text>
</comment>
<evidence type="ECO:0000313" key="10">
    <source>
        <dbReference type="Proteomes" id="UP001519345"/>
    </source>
</evidence>
<feature type="transmembrane region" description="Helical" evidence="8">
    <location>
        <begin position="183"/>
        <end position="209"/>
    </location>
</feature>
<evidence type="ECO:0000256" key="7">
    <source>
        <dbReference type="ARBA" id="ARBA00023136"/>
    </source>
</evidence>
<feature type="transmembrane region" description="Helical" evidence="8">
    <location>
        <begin position="390"/>
        <end position="408"/>
    </location>
</feature>
<keyword evidence="3 8" id="KW-0813">Transport</keyword>
<feature type="transmembrane region" description="Helical" evidence="8">
    <location>
        <begin position="242"/>
        <end position="258"/>
    </location>
</feature>
<feature type="transmembrane region" description="Helical" evidence="8">
    <location>
        <begin position="12"/>
        <end position="29"/>
    </location>
</feature>
<feature type="transmembrane region" description="Helical" evidence="8">
    <location>
        <begin position="297"/>
        <end position="315"/>
    </location>
</feature>
<dbReference type="PANTHER" id="PTHR30003:SF0">
    <property type="entry name" value="GLYCOLATE PERMEASE GLCA-RELATED"/>
    <property type="match status" value="1"/>
</dbReference>
<evidence type="ECO:0000256" key="5">
    <source>
        <dbReference type="ARBA" id="ARBA00022692"/>
    </source>
</evidence>
<dbReference type="Pfam" id="PF02652">
    <property type="entry name" value="Lactate_perm"/>
    <property type="match status" value="1"/>
</dbReference>
<feature type="transmembrane region" description="Helical" evidence="8">
    <location>
        <begin position="36"/>
        <end position="54"/>
    </location>
</feature>
<accession>A0ABS4IH62</accession>
<name>A0ABS4IH62_9BACI</name>
<feature type="transmembrane region" description="Helical" evidence="8">
    <location>
        <begin position="428"/>
        <end position="445"/>
    </location>
</feature>
<reference evidence="9 10" key="1">
    <citation type="submission" date="2021-03" db="EMBL/GenBank/DDBJ databases">
        <title>Genomic Encyclopedia of Type Strains, Phase IV (KMG-IV): sequencing the most valuable type-strain genomes for metagenomic binning, comparative biology and taxonomic classification.</title>
        <authorList>
            <person name="Goeker M."/>
        </authorList>
    </citation>
    <scope>NUCLEOTIDE SEQUENCE [LARGE SCALE GENOMIC DNA]</scope>
    <source>
        <strain evidence="9 10">DSM 25609</strain>
    </source>
</reference>